<gene>
    <name evidence="1" type="ORF">BDV30DRAFT_214503</name>
</gene>
<evidence type="ECO:0000313" key="1">
    <source>
        <dbReference type="EMBL" id="KAB8270835.1"/>
    </source>
</evidence>
<organism evidence="1 2">
    <name type="scientific">Aspergillus minisclerotigenes</name>
    <dbReference type="NCBI Taxonomy" id="656917"/>
    <lineage>
        <taxon>Eukaryota</taxon>
        <taxon>Fungi</taxon>
        <taxon>Dikarya</taxon>
        <taxon>Ascomycota</taxon>
        <taxon>Pezizomycotina</taxon>
        <taxon>Eurotiomycetes</taxon>
        <taxon>Eurotiomycetidae</taxon>
        <taxon>Eurotiales</taxon>
        <taxon>Aspergillaceae</taxon>
        <taxon>Aspergillus</taxon>
        <taxon>Aspergillus subgen. Circumdati</taxon>
    </lineage>
</organism>
<keyword evidence="2" id="KW-1185">Reference proteome</keyword>
<accession>A0A5N6IWT1</accession>
<dbReference type="EMBL" id="ML732824">
    <property type="protein sequence ID" value="KAB8270835.1"/>
    <property type="molecule type" value="Genomic_DNA"/>
</dbReference>
<proteinExistence type="predicted"/>
<dbReference type="AlphaFoldDB" id="A0A5N6IWT1"/>
<dbReference type="Proteomes" id="UP000326289">
    <property type="component" value="Unassembled WGS sequence"/>
</dbReference>
<protein>
    <submittedName>
        <fullName evidence="1">Uncharacterized protein</fullName>
    </submittedName>
</protein>
<name>A0A5N6IWT1_9EURO</name>
<sequence length="92" mass="10543">MKHFRPTPTHWHLQDRPGWSRVFGFDVKICSKPKFSLSSRGKYRKVTSLPQIHGEAADDLEWKLLCNEMLPRVMAVGYVGLGTTLTYLLPTV</sequence>
<reference evidence="1 2" key="1">
    <citation type="submission" date="2019-04" db="EMBL/GenBank/DDBJ databases">
        <title>Fungal friends and foes A comparative genomics study of 23 Aspergillus species from section Flavi.</title>
        <authorList>
            <consortium name="DOE Joint Genome Institute"/>
            <person name="Kjaerbolling I."/>
            <person name="Vesth T.C."/>
            <person name="Frisvad J.C."/>
            <person name="Nybo J.L."/>
            <person name="Theobald S."/>
            <person name="Kildgaard S."/>
            <person name="Petersen T.I."/>
            <person name="Kuo A."/>
            <person name="Sato A."/>
            <person name="Lyhne E.K."/>
            <person name="Kogle M.E."/>
            <person name="Wiebenga A."/>
            <person name="Kun R.S."/>
            <person name="Lubbers R.J."/>
            <person name="Makela M.R."/>
            <person name="Barry K."/>
            <person name="Chovatia M."/>
            <person name="Clum A."/>
            <person name="Daum C."/>
            <person name="Haridas S."/>
            <person name="He G."/>
            <person name="LaButti K."/>
            <person name="Lipzen A."/>
            <person name="Mondo S."/>
            <person name="Pangilinan J."/>
            <person name="Riley R."/>
            <person name="Salamov A."/>
            <person name="Simmons B.A."/>
            <person name="Magnuson J.K."/>
            <person name="Henrissat B."/>
            <person name="Mortensen U.H."/>
            <person name="Larsen T.O."/>
            <person name="De vries R.P."/>
            <person name="Grigoriev I.V."/>
            <person name="Machida M."/>
            <person name="Baker S.E."/>
            <person name="Andersen M.R."/>
        </authorList>
    </citation>
    <scope>NUCLEOTIDE SEQUENCE [LARGE SCALE GENOMIC DNA]</scope>
    <source>
        <strain evidence="1 2">CBS 117635</strain>
    </source>
</reference>
<evidence type="ECO:0000313" key="2">
    <source>
        <dbReference type="Proteomes" id="UP000326289"/>
    </source>
</evidence>